<evidence type="ECO:0000256" key="1">
    <source>
        <dbReference type="SAM" id="MobiDB-lite"/>
    </source>
</evidence>
<dbReference type="InterPro" id="IPR005036">
    <property type="entry name" value="CBM21_dom"/>
</dbReference>
<protein>
    <recommendedName>
        <fullName evidence="3">CBM21 domain-containing protein</fullName>
    </recommendedName>
</protein>
<dbReference type="Gene3D" id="2.60.40.2440">
    <property type="entry name" value="Carbohydrate binding type-21 domain"/>
    <property type="match status" value="2"/>
</dbReference>
<dbReference type="RefSeq" id="WP_116725144.1">
    <property type="nucleotide sequence ID" value="NZ_QCZI01000011.1"/>
</dbReference>
<feature type="domain" description="CBM21" evidence="3">
    <location>
        <begin position="36"/>
        <end position="155"/>
    </location>
</feature>
<dbReference type="PROSITE" id="PS51159">
    <property type="entry name" value="CBM21"/>
    <property type="match status" value="2"/>
</dbReference>
<feature type="signal peptide" evidence="2">
    <location>
        <begin position="1"/>
        <end position="18"/>
    </location>
</feature>
<dbReference type="AlphaFoldDB" id="A0A2U1JIL6"/>
<evidence type="ECO:0000313" key="4">
    <source>
        <dbReference type="EMBL" id="PWA04728.1"/>
    </source>
</evidence>
<dbReference type="InterPro" id="IPR038175">
    <property type="entry name" value="CBM21_dom_sf"/>
</dbReference>
<reference evidence="4 5" key="1">
    <citation type="submission" date="2018-04" db="EMBL/GenBank/DDBJ databases">
        <title>Flavobacterium sp. nov., isolated from glacier ice.</title>
        <authorList>
            <person name="Liu Q."/>
            <person name="Xin Y.-H."/>
        </authorList>
    </citation>
    <scope>NUCLEOTIDE SEQUENCE [LARGE SCALE GENOMIC DNA]</scope>
    <source>
        <strain evidence="4 5">RB1R5</strain>
    </source>
</reference>
<proteinExistence type="predicted"/>
<evidence type="ECO:0000259" key="3">
    <source>
        <dbReference type="PROSITE" id="PS51159"/>
    </source>
</evidence>
<gene>
    <name evidence="4" type="ORF">DB895_09575</name>
</gene>
<dbReference type="GO" id="GO:0008157">
    <property type="term" value="F:protein phosphatase 1 binding"/>
    <property type="evidence" value="ECO:0007669"/>
    <property type="project" value="TreeGrafter"/>
</dbReference>
<dbReference type="Proteomes" id="UP000245449">
    <property type="component" value="Unassembled WGS sequence"/>
</dbReference>
<keyword evidence="5" id="KW-1185">Reference proteome</keyword>
<dbReference type="OrthoDB" id="9812537at2"/>
<feature type="chain" id="PRO_5015630972" description="CBM21 domain-containing protein" evidence="2">
    <location>
        <begin position="19"/>
        <end position="284"/>
    </location>
</feature>
<dbReference type="PANTHER" id="PTHR12307:SF36">
    <property type="entry name" value="GLYCOGEN-BINDING SUBUNIT 76A"/>
    <property type="match status" value="1"/>
</dbReference>
<keyword evidence="2" id="KW-0732">Signal</keyword>
<sequence length="284" mass="32145">MKKLVFILLLALSIGSCSNDESVGPNTPSSQKTSTNRLSASENVKLLSAWTSYSQKYGYASYSRRFKVEVKNLAYNKIVVISHKMSDGSWKDFPLKYISSTIENTEIWGAEITINNSYYVGDVPSLLFADEFVARYEVNGQKYWDNNGSKNYKMTDLEGTFLRTDLNLTVDTTYSAIYDQYNGITNIFNVNVDVRNINPTKLVNVVYTTDNWNTTKTAALNFKQYITVGAQQTLISPNVHGMERWGVNIDVPASVTNIQFAVVYKVNGVEYWDNNFGKNYTITK</sequence>
<evidence type="ECO:0000313" key="5">
    <source>
        <dbReference type="Proteomes" id="UP000245449"/>
    </source>
</evidence>
<feature type="domain" description="CBM21" evidence="3">
    <location>
        <begin position="167"/>
        <end position="283"/>
    </location>
</feature>
<dbReference type="PROSITE" id="PS51257">
    <property type="entry name" value="PROKAR_LIPOPROTEIN"/>
    <property type="match status" value="1"/>
</dbReference>
<accession>A0A2U1JIL6</accession>
<dbReference type="PANTHER" id="PTHR12307">
    <property type="entry name" value="PROTEIN PHOSPHATASE 1 REGULATORY SUBUNIT"/>
    <property type="match status" value="1"/>
</dbReference>
<dbReference type="GO" id="GO:0000164">
    <property type="term" value="C:protein phosphatase type 1 complex"/>
    <property type="evidence" value="ECO:0007669"/>
    <property type="project" value="TreeGrafter"/>
</dbReference>
<dbReference type="Pfam" id="PF03370">
    <property type="entry name" value="CBM_21"/>
    <property type="match status" value="2"/>
</dbReference>
<dbReference type="EMBL" id="QCZI01000011">
    <property type="protein sequence ID" value="PWA04728.1"/>
    <property type="molecule type" value="Genomic_DNA"/>
</dbReference>
<feature type="region of interest" description="Disordered" evidence="1">
    <location>
        <begin position="18"/>
        <end position="37"/>
    </location>
</feature>
<organism evidence="4 5">
    <name type="scientific">Flavobacterium psychrotolerans</name>
    <dbReference type="NCBI Taxonomy" id="2169410"/>
    <lineage>
        <taxon>Bacteria</taxon>
        <taxon>Pseudomonadati</taxon>
        <taxon>Bacteroidota</taxon>
        <taxon>Flavobacteriia</taxon>
        <taxon>Flavobacteriales</taxon>
        <taxon>Flavobacteriaceae</taxon>
        <taxon>Flavobacterium</taxon>
    </lineage>
</organism>
<dbReference type="GO" id="GO:2001069">
    <property type="term" value="F:glycogen binding"/>
    <property type="evidence" value="ECO:0007669"/>
    <property type="project" value="TreeGrafter"/>
</dbReference>
<evidence type="ECO:0000256" key="2">
    <source>
        <dbReference type="SAM" id="SignalP"/>
    </source>
</evidence>
<dbReference type="GO" id="GO:0005979">
    <property type="term" value="P:regulation of glycogen biosynthetic process"/>
    <property type="evidence" value="ECO:0007669"/>
    <property type="project" value="TreeGrafter"/>
</dbReference>
<name>A0A2U1JIL6_9FLAO</name>
<comment type="caution">
    <text evidence="4">The sequence shown here is derived from an EMBL/GenBank/DDBJ whole genome shotgun (WGS) entry which is preliminary data.</text>
</comment>
<dbReference type="InterPro" id="IPR050782">
    <property type="entry name" value="PP1_regulatory_subunit_3"/>
</dbReference>